<evidence type="ECO:0008006" key="3">
    <source>
        <dbReference type="Google" id="ProtNLM"/>
    </source>
</evidence>
<dbReference type="EMBL" id="LN483124">
    <property type="protein sequence ID" value="CED82513.1"/>
    <property type="molecule type" value="Genomic_DNA"/>
</dbReference>
<accession>A0A0F7SR22</accession>
<organism evidence="2">
    <name type="scientific">Phaffia rhodozyma</name>
    <name type="common">Yeast</name>
    <name type="synonym">Xanthophyllomyces dendrorhous</name>
    <dbReference type="NCBI Taxonomy" id="264483"/>
    <lineage>
        <taxon>Eukaryota</taxon>
        <taxon>Fungi</taxon>
        <taxon>Dikarya</taxon>
        <taxon>Basidiomycota</taxon>
        <taxon>Agaricomycotina</taxon>
        <taxon>Tremellomycetes</taxon>
        <taxon>Cystofilobasidiales</taxon>
        <taxon>Mrakiaceae</taxon>
        <taxon>Phaffia</taxon>
    </lineage>
</organism>
<protein>
    <recommendedName>
        <fullName evidence="3">Proteasome assembly chaperone 1</fullName>
    </recommendedName>
</protein>
<name>A0A0F7SR22_PHARH</name>
<reference evidence="2" key="1">
    <citation type="submission" date="2014-08" db="EMBL/GenBank/DDBJ databases">
        <authorList>
            <person name="Sharma Rahul"/>
            <person name="Thines Marco"/>
        </authorList>
    </citation>
    <scope>NUCLEOTIDE SEQUENCE</scope>
</reference>
<feature type="compositionally biased region" description="Polar residues" evidence="1">
    <location>
        <begin position="1"/>
        <end position="11"/>
    </location>
</feature>
<proteinExistence type="predicted"/>
<evidence type="ECO:0000313" key="2">
    <source>
        <dbReference type="EMBL" id="CED82513.1"/>
    </source>
</evidence>
<feature type="region of interest" description="Disordered" evidence="1">
    <location>
        <begin position="251"/>
        <end position="273"/>
    </location>
</feature>
<feature type="region of interest" description="Disordered" evidence="1">
    <location>
        <begin position="1"/>
        <end position="35"/>
    </location>
</feature>
<dbReference type="AlphaFoldDB" id="A0A0F7SR22"/>
<sequence length="273" mass="28917">MDPFTDPNSLNHAPPRYALESDSEDEDLPPASAYQSHRASASFSARSVEINVDWSGEGGAGLLVLVGNEAGVFGDGYIKPGRKPDGIVKRGDEAIAPLYQLSPDLVVLFIESSLPLSVPTPLTLAVLQTLSPSQVIVIDQYLASSYTTPIWASSDPTESNTDDHPIRYLSTSPTPSLPKSIVPFSPPNHILSPSAPFLSLIPLSSPPTHLFILPAPRPTLRLLGDLASLLDQLFGDRLGWDGSGLGKASGRRSAGWKAGGGKKAEGAASHMYI</sequence>
<evidence type="ECO:0000256" key="1">
    <source>
        <dbReference type="SAM" id="MobiDB-lite"/>
    </source>
</evidence>